<dbReference type="KEGG" id="tpol:Mal48_40980"/>
<gene>
    <name evidence="1" type="ORF">Mal48_40980</name>
</gene>
<reference evidence="1 2" key="1">
    <citation type="submission" date="2019-02" db="EMBL/GenBank/DDBJ databases">
        <title>Deep-cultivation of Planctomycetes and their phenomic and genomic characterization uncovers novel biology.</title>
        <authorList>
            <person name="Wiegand S."/>
            <person name="Jogler M."/>
            <person name="Boedeker C."/>
            <person name="Pinto D."/>
            <person name="Vollmers J."/>
            <person name="Rivas-Marin E."/>
            <person name="Kohn T."/>
            <person name="Peeters S.H."/>
            <person name="Heuer A."/>
            <person name="Rast P."/>
            <person name="Oberbeckmann S."/>
            <person name="Bunk B."/>
            <person name="Jeske O."/>
            <person name="Meyerdierks A."/>
            <person name="Storesund J.E."/>
            <person name="Kallscheuer N."/>
            <person name="Luecker S."/>
            <person name="Lage O.M."/>
            <person name="Pohl T."/>
            <person name="Merkel B.J."/>
            <person name="Hornburger P."/>
            <person name="Mueller R.-W."/>
            <person name="Bruemmer F."/>
            <person name="Labrenz M."/>
            <person name="Spormann A.M."/>
            <person name="Op den Camp H."/>
            <person name="Overmann J."/>
            <person name="Amann R."/>
            <person name="Jetten M.S.M."/>
            <person name="Mascher T."/>
            <person name="Medema M.H."/>
            <person name="Devos D.P."/>
            <person name="Kaster A.-K."/>
            <person name="Ovreas L."/>
            <person name="Rohde M."/>
            <person name="Galperin M.Y."/>
            <person name="Jogler C."/>
        </authorList>
    </citation>
    <scope>NUCLEOTIDE SEQUENCE [LARGE SCALE GENOMIC DNA]</scope>
    <source>
        <strain evidence="1 2">Mal48</strain>
    </source>
</reference>
<sequence length="95" mass="10332">MSSCEAKLLEGTLEHVASVAKRRTGKRPHPSSIWRWVKKGMRGGTIKLSAIYHSGTWQTTDAAFDAFLQAQTQAAMAQQDDGSVTDEELKAAGLL</sequence>
<dbReference type="EMBL" id="CP036267">
    <property type="protein sequence ID" value="QDT34826.1"/>
    <property type="molecule type" value="Genomic_DNA"/>
</dbReference>
<evidence type="ECO:0000313" key="1">
    <source>
        <dbReference type="EMBL" id="QDT34826.1"/>
    </source>
</evidence>
<dbReference type="AlphaFoldDB" id="A0A517QT49"/>
<dbReference type="Proteomes" id="UP000315724">
    <property type="component" value="Chromosome"/>
</dbReference>
<name>A0A517QT49_9PLAN</name>
<evidence type="ECO:0000313" key="2">
    <source>
        <dbReference type="Proteomes" id="UP000315724"/>
    </source>
</evidence>
<organism evidence="1 2">
    <name type="scientific">Thalassoglobus polymorphus</name>
    <dbReference type="NCBI Taxonomy" id="2527994"/>
    <lineage>
        <taxon>Bacteria</taxon>
        <taxon>Pseudomonadati</taxon>
        <taxon>Planctomycetota</taxon>
        <taxon>Planctomycetia</taxon>
        <taxon>Planctomycetales</taxon>
        <taxon>Planctomycetaceae</taxon>
        <taxon>Thalassoglobus</taxon>
    </lineage>
</organism>
<protein>
    <recommendedName>
        <fullName evidence="3">DUF1580 domain-containing protein</fullName>
    </recommendedName>
</protein>
<dbReference type="InterPro" id="IPR011474">
    <property type="entry name" value="DUF1580"/>
</dbReference>
<proteinExistence type="predicted"/>
<dbReference type="RefSeq" id="WP_197441833.1">
    <property type="nucleotide sequence ID" value="NZ_CP036267.1"/>
</dbReference>
<keyword evidence="2" id="KW-1185">Reference proteome</keyword>
<evidence type="ECO:0008006" key="3">
    <source>
        <dbReference type="Google" id="ProtNLM"/>
    </source>
</evidence>
<dbReference type="Pfam" id="PF07618">
    <property type="entry name" value="DUF1580"/>
    <property type="match status" value="1"/>
</dbReference>
<accession>A0A517QT49</accession>